<dbReference type="SUPFAM" id="SSF53850">
    <property type="entry name" value="Periplasmic binding protein-like II"/>
    <property type="match status" value="1"/>
</dbReference>
<keyword evidence="6" id="KW-1185">Reference proteome</keyword>
<evidence type="ECO:0000256" key="2">
    <source>
        <dbReference type="ARBA" id="ARBA00022448"/>
    </source>
</evidence>
<dbReference type="OrthoDB" id="9772924at2"/>
<dbReference type="Gene3D" id="3.40.190.10">
    <property type="entry name" value="Periplasmic binding protein-like II"/>
    <property type="match status" value="1"/>
</dbReference>
<evidence type="ECO:0000256" key="1">
    <source>
        <dbReference type="ARBA" id="ARBA00005695"/>
    </source>
</evidence>
<feature type="domain" description="Solute-binding protein family 5" evidence="4">
    <location>
        <begin position="148"/>
        <end position="491"/>
    </location>
</feature>
<dbReference type="Pfam" id="PF00496">
    <property type="entry name" value="SBP_bac_5"/>
    <property type="match status" value="1"/>
</dbReference>
<gene>
    <name evidence="5" type="ORF">CJ255_19440</name>
</gene>
<reference evidence="6" key="1">
    <citation type="submission" date="2017-08" db="EMBL/GenBank/DDBJ databases">
        <authorList>
            <person name="Grouzdev D.S."/>
            <person name="Gaisin V.A."/>
            <person name="Rysina M.S."/>
            <person name="Gorlenko V.M."/>
        </authorList>
    </citation>
    <scope>NUCLEOTIDE SEQUENCE [LARGE SCALE GENOMIC DNA]</scope>
    <source>
        <strain evidence="6">Kir15-3F</strain>
    </source>
</reference>
<evidence type="ECO:0000256" key="3">
    <source>
        <dbReference type="ARBA" id="ARBA00022729"/>
    </source>
</evidence>
<dbReference type="Gene3D" id="3.90.76.10">
    <property type="entry name" value="Dipeptide-binding Protein, Domain 1"/>
    <property type="match status" value="1"/>
</dbReference>
<dbReference type="CDD" id="cd08513">
    <property type="entry name" value="PBP2_thermophilic_Hb8_like"/>
    <property type="match status" value="1"/>
</dbReference>
<comment type="caution">
    <text evidence="5">The sequence shown here is derived from an EMBL/GenBank/DDBJ whole genome shotgun (WGS) entry which is preliminary data.</text>
</comment>
<organism evidence="5 6">
    <name type="scientific">Candidatus Viridilinea mediisalina</name>
    <dbReference type="NCBI Taxonomy" id="2024553"/>
    <lineage>
        <taxon>Bacteria</taxon>
        <taxon>Bacillati</taxon>
        <taxon>Chloroflexota</taxon>
        <taxon>Chloroflexia</taxon>
        <taxon>Chloroflexales</taxon>
        <taxon>Chloroflexineae</taxon>
        <taxon>Oscillochloridaceae</taxon>
        <taxon>Candidatus Viridilinea</taxon>
    </lineage>
</organism>
<dbReference type="InterPro" id="IPR000914">
    <property type="entry name" value="SBP_5_dom"/>
</dbReference>
<keyword evidence="2" id="KW-0813">Transport</keyword>
<evidence type="ECO:0000313" key="5">
    <source>
        <dbReference type="EMBL" id="PDW01213.1"/>
    </source>
</evidence>
<evidence type="ECO:0000313" key="6">
    <source>
        <dbReference type="Proteomes" id="UP000220527"/>
    </source>
</evidence>
<dbReference type="Gene3D" id="3.10.105.10">
    <property type="entry name" value="Dipeptide-binding Protein, Domain 3"/>
    <property type="match status" value="1"/>
</dbReference>
<dbReference type="GO" id="GO:0015833">
    <property type="term" value="P:peptide transport"/>
    <property type="evidence" value="ECO:0007669"/>
    <property type="project" value="TreeGrafter"/>
</dbReference>
<dbReference type="EMBL" id="NQWI01000148">
    <property type="protein sequence ID" value="PDW01213.1"/>
    <property type="molecule type" value="Genomic_DNA"/>
</dbReference>
<dbReference type="GO" id="GO:0042597">
    <property type="term" value="C:periplasmic space"/>
    <property type="evidence" value="ECO:0007669"/>
    <property type="project" value="UniProtKB-ARBA"/>
</dbReference>
<protein>
    <submittedName>
        <fullName evidence="5">ABC transporter substrate-binding protein</fullName>
    </submittedName>
</protein>
<comment type="similarity">
    <text evidence="1">Belongs to the bacterial solute-binding protein 5 family.</text>
</comment>
<dbReference type="GO" id="GO:0043190">
    <property type="term" value="C:ATP-binding cassette (ABC) transporter complex"/>
    <property type="evidence" value="ECO:0007669"/>
    <property type="project" value="InterPro"/>
</dbReference>
<accession>A0A2A6RE42</accession>
<dbReference type="GO" id="GO:1904680">
    <property type="term" value="F:peptide transmembrane transporter activity"/>
    <property type="evidence" value="ECO:0007669"/>
    <property type="project" value="TreeGrafter"/>
</dbReference>
<proteinExistence type="inferred from homology"/>
<dbReference type="Proteomes" id="UP000220527">
    <property type="component" value="Unassembled WGS sequence"/>
</dbReference>
<sequence length="595" mass="66194">MMSVLFLHACELQGGVERPTAVGLVPTSVEPAPTPELIETADPFAATPATEASLRIGMLTDPGNLLPYQSDSASERLSAPITQLLFPAPLLPVGYTYTTTGILERVPSFENGDVTLEMVEVFRDEHGAISSEPTDTITEVQQIHVVFRWNPELHWSDGTPLTAGDSLFAYELARQIDLGQTTQSKLGLIERYEQLDAHTTRAVLRPDFIDPAYVTTYFTPLPRHILAEINPQELFASEFSLLPVGYGPYQLVERDQTKLRLIRNPSYPGPQSAFESVSFMFRDNPELLWSAVAGGSLDLVAFDQPQSELLATIRSEAERGTLRVSATANPIWEHLDFNLDFELFQDIRVRRAIAHAINREAIAHDLLGGYGRILESWIIPDQWAAAPLDALTRYPYDPDEARRLLDEKGLVDSSGDGLRELNGEPLTINLLTTQGSPLRLATAERIRDDLAAIGIGLAIQELPTTALYSPDGPLFRRSFELALFAWIAGPDPRGWERWSCAGVPSASNNWTGNNFSGWCFFEADRAIRTATTSLDREERVEAYLRQQQLFTQELPVLPLFQRVDLVLSNPQLDGVTADPTAPFTWNIHQWVGDSR</sequence>
<dbReference type="InterPro" id="IPR039424">
    <property type="entry name" value="SBP_5"/>
</dbReference>
<dbReference type="AlphaFoldDB" id="A0A2A6RE42"/>
<dbReference type="PANTHER" id="PTHR30290">
    <property type="entry name" value="PERIPLASMIC BINDING COMPONENT OF ABC TRANSPORTER"/>
    <property type="match status" value="1"/>
</dbReference>
<keyword evidence="3" id="KW-0732">Signal</keyword>
<evidence type="ECO:0000259" key="4">
    <source>
        <dbReference type="Pfam" id="PF00496"/>
    </source>
</evidence>
<dbReference type="PANTHER" id="PTHR30290:SF9">
    <property type="entry name" value="OLIGOPEPTIDE-BINDING PROTEIN APPA"/>
    <property type="match status" value="1"/>
</dbReference>
<name>A0A2A6RE42_9CHLR</name>